<dbReference type="GO" id="GO:0002098">
    <property type="term" value="P:tRNA wobble uridine modification"/>
    <property type="evidence" value="ECO:0007669"/>
    <property type="project" value="InterPro"/>
</dbReference>
<proteinExistence type="inferred from homology"/>
<evidence type="ECO:0000256" key="5">
    <source>
        <dbReference type="ARBA" id="ARBA00020265"/>
    </source>
</evidence>
<evidence type="ECO:0000256" key="7">
    <source>
        <dbReference type="ARBA" id="ARBA00022694"/>
    </source>
</evidence>
<dbReference type="EMBL" id="LUEZ02000010">
    <property type="protein sequence ID" value="RDB29106.1"/>
    <property type="molecule type" value="Genomic_DNA"/>
</dbReference>
<dbReference type="InterPro" id="IPR008728">
    <property type="entry name" value="Elongator_complex_protein_4"/>
</dbReference>
<evidence type="ECO:0000256" key="8">
    <source>
        <dbReference type="ARBA" id="ARBA00023242"/>
    </source>
</evidence>
<evidence type="ECO:0000256" key="4">
    <source>
        <dbReference type="ARBA" id="ARBA00007573"/>
    </source>
</evidence>
<dbReference type="OrthoDB" id="289162at2759"/>
<feature type="compositionally biased region" description="Low complexity" evidence="9">
    <location>
        <begin position="14"/>
        <end position="30"/>
    </location>
</feature>
<dbReference type="CDD" id="cd19494">
    <property type="entry name" value="Elp4"/>
    <property type="match status" value="1"/>
</dbReference>
<dbReference type="Gene3D" id="3.40.50.300">
    <property type="entry name" value="P-loop containing nucleotide triphosphate hydrolases"/>
    <property type="match status" value="1"/>
</dbReference>
<dbReference type="PANTHER" id="PTHR12896">
    <property type="entry name" value="PAX6 NEIGHBOR PROTEIN PAXNEB"/>
    <property type="match status" value="1"/>
</dbReference>
<keyword evidence="11" id="KW-1185">Reference proteome</keyword>
<keyword evidence="7" id="KW-0819">tRNA processing</keyword>
<organism evidence="10 11">
    <name type="scientific">Hypsizygus marmoreus</name>
    <name type="common">White beech mushroom</name>
    <name type="synonym">Agaricus marmoreus</name>
    <dbReference type="NCBI Taxonomy" id="39966"/>
    <lineage>
        <taxon>Eukaryota</taxon>
        <taxon>Fungi</taxon>
        <taxon>Dikarya</taxon>
        <taxon>Basidiomycota</taxon>
        <taxon>Agaricomycotina</taxon>
        <taxon>Agaricomycetes</taxon>
        <taxon>Agaricomycetidae</taxon>
        <taxon>Agaricales</taxon>
        <taxon>Tricholomatineae</taxon>
        <taxon>Lyophyllaceae</taxon>
        <taxon>Hypsizygus</taxon>
    </lineage>
</organism>
<dbReference type="UniPathway" id="UPA00988"/>
<evidence type="ECO:0000256" key="2">
    <source>
        <dbReference type="ARBA" id="ARBA00004496"/>
    </source>
</evidence>
<dbReference type="InParanoid" id="A0A369KDV1"/>
<dbReference type="Proteomes" id="UP000076154">
    <property type="component" value="Unassembled WGS sequence"/>
</dbReference>
<dbReference type="InterPro" id="IPR027417">
    <property type="entry name" value="P-loop_NTPase"/>
</dbReference>
<evidence type="ECO:0000313" key="10">
    <source>
        <dbReference type="EMBL" id="RDB29106.1"/>
    </source>
</evidence>
<comment type="pathway">
    <text evidence="3">tRNA modification; 5-methoxycarbonylmethyl-2-thiouridine-tRNA biosynthesis.</text>
</comment>
<dbReference type="GO" id="GO:0033588">
    <property type="term" value="C:elongator holoenzyme complex"/>
    <property type="evidence" value="ECO:0007669"/>
    <property type="project" value="InterPro"/>
</dbReference>
<keyword evidence="8" id="KW-0539">Nucleus</keyword>
<dbReference type="PANTHER" id="PTHR12896:SF1">
    <property type="entry name" value="ELONGATOR COMPLEX PROTEIN 4"/>
    <property type="match status" value="1"/>
</dbReference>
<dbReference type="FunCoup" id="A0A369KDV1">
    <property type="interactions" value="569"/>
</dbReference>
<evidence type="ECO:0000256" key="6">
    <source>
        <dbReference type="ARBA" id="ARBA00022490"/>
    </source>
</evidence>
<gene>
    <name evidence="10" type="primary">elp4</name>
    <name evidence="10" type="ORF">Hypma_015328</name>
</gene>
<evidence type="ECO:0000313" key="11">
    <source>
        <dbReference type="Proteomes" id="UP000076154"/>
    </source>
</evidence>
<comment type="subcellular location">
    <subcellularLocation>
        <location evidence="2">Cytoplasm</location>
    </subcellularLocation>
    <subcellularLocation>
        <location evidence="1">Nucleus</location>
    </subcellularLocation>
</comment>
<evidence type="ECO:0000256" key="3">
    <source>
        <dbReference type="ARBA" id="ARBA00005043"/>
    </source>
</evidence>
<dbReference type="STRING" id="39966.A0A369KDV1"/>
<feature type="region of interest" description="Disordered" evidence="9">
    <location>
        <begin position="1"/>
        <end position="30"/>
    </location>
</feature>
<dbReference type="GO" id="GO:0005737">
    <property type="term" value="C:cytoplasm"/>
    <property type="evidence" value="ECO:0007669"/>
    <property type="project" value="UniProtKB-SubCell"/>
</dbReference>
<evidence type="ECO:0000256" key="1">
    <source>
        <dbReference type="ARBA" id="ARBA00004123"/>
    </source>
</evidence>
<keyword evidence="6" id="KW-0963">Cytoplasm</keyword>
<dbReference type="AlphaFoldDB" id="A0A369KDV1"/>
<sequence length="452" mass="48737">MSSFKRKGTGKQAPTYPGTRPSPSSSSTIITSTGIPSLDDILGGGLPLSCSLVIAAPDLHSSYGELVQKYFIAQGLTCGHRLFVIDDDADRFVKSIMWTPGSGKATLAGASTVGEDDEQSSHQDDKKITIAWRYESMKPFQTTVSASTSNSTDDYCHNFDLTTCVPPAAIEGALQSGQLACIAIRFSDPDQPSTVRLLHRVIEILKPERTTSSSLSPPIRICIPSLGSPQWGELTRQDILYFLHSLKYILRQHPHACASVSLAPHISTDSWGGTGWLQKLGWVTDATLSLIAFSANPSLTSIFPSHHGLLHIHSLPAPHTLLPPSDKFSSLRGLAASAGSTGGGENNLTFKSTRKRLVFETLHLDIEGGVGERRTTPATTTFDGVDHAHDHASHAKLHKSAVAAVEVVLEDFGQEKPSIGIVDKAAEGLQVKPRKQKKSVAFRADRPDLYDF</sequence>
<reference evidence="10" key="1">
    <citation type="submission" date="2018-04" db="EMBL/GenBank/DDBJ databases">
        <title>Whole genome sequencing of Hypsizygus marmoreus.</title>
        <authorList>
            <person name="Choi I.-G."/>
            <person name="Min B."/>
            <person name="Kim J.-G."/>
            <person name="Kim S."/>
            <person name="Oh Y.-L."/>
            <person name="Kong W.-S."/>
            <person name="Park H."/>
            <person name="Jeong J."/>
            <person name="Song E.-S."/>
        </authorList>
    </citation>
    <scope>NUCLEOTIDE SEQUENCE [LARGE SCALE GENOMIC DNA]</scope>
    <source>
        <strain evidence="10">51987-8</strain>
    </source>
</reference>
<comment type="similarity">
    <text evidence="4">Belongs to the ELP4 family.</text>
</comment>
<dbReference type="Pfam" id="PF05625">
    <property type="entry name" value="PAXNEB"/>
    <property type="match status" value="1"/>
</dbReference>
<evidence type="ECO:0000256" key="9">
    <source>
        <dbReference type="SAM" id="MobiDB-lite"/>
    </source>
</evidence>
<accession>A0A369KDV1</accession>
<name>A0A369KDV1_HYPMA</name>
<dbReference type="GO" id="GO:0008023">
    <property type="term" value="C:transcription elongation factor complex"/>
    <property type="evidence" value="ECO:0007669"/>
    <property type="project" value="TreeGrafter"/>
</dbReference>
<comment type="caution">
    <text evidence="10">The sequence shown here is derived from an EMBL/GenBank/DDBJ whole genome shotgun (WGS) entry which is preliminary data.</text>
</comment>
<protein>
    <recommendedName>
        <fullName evidence="5">Elongator complex protein 4</fullName>
    </recommendedName>
</protein>